<sequence>MGLIKVVCHWKLTWLKHIYDGLATRPLDSRSNSGGVGFDNKLSLAQDNGPTSPSIQPTFILRNTGSQRGMVEQRKKLVWRNGASVPSRTSVDNQRNGNGGRREQKRGAAIIRSWSRGAVFGAKAEPSARSVSIRRSTSKELPRSTATLGLNGRLSSVDKELQEETEAIIHMGKALGICFDGKDNEVIKKLKDMEVKDKERALPRAAEAQVGDNMQS</sequence>
<keyword evidence="2" id="KW-1185">Reference proteome</keyword>
<accession>A0ACC0GHW5</accession>
<evidence type="ECO:0000313" key="1">
    <source>
        <dbReference type="EMBL" id="KAI8000027.1"/>
    </source>
</evidence>
<dbReference type="Proteomes" id="UP001060215">
    <property type="component" value="Chromosome 8"/>
</dbReference>
<reference evidence="1 2" key="1">
    <citation type="journal article" date="2022" name="Plant J.">
        <title>Chromosome-level genome of Camellia lanceoleosa provides a valuable resource for understanding genome evolution and self-incompatibility.</title>
        <authorList>
            <person name="Gong W."/>
            <person name="Xiao S."/>
            <person name="Wang L."/>
            <person name="Liao Z."/>
            <person name="Chang Y."/>
            <person name="Mo W."/>
            <person name="Hu G."/>
            <person name="Li W."/>
            <person name="Zhao G."/>
            <person name="Zhu H."/>
            <person name="Hu X."/>
            <person name="Ji K."/>
            <person name="Xiang X."/>
            <person name="Song Q."/>
            <person name="Yuan D."/>
            <person name="Jin S."/>
            <person name="Zhang L."/>
        </authorList>
    </citation>
    <scope>NUCLEOTIDE SEQUENCE [LARGE SCALE GENOMIC DNA]</scope>
    <source>
        <strain evidence="1">SQ_2022a</strain>
    </source>
</reference>
<dbReference type="EMBL" id="CM045765">
    <property type="protein sequence ID" value="KAI8000027.1"/>
    <property type="molecule type" value="Genomic_DNA"/>
</dbReference>
<gene>
    <name evidence="1" type="ORF">LOK49_LG09G02301</name>
</gene>
<name>A0ACC0GHW5_9ERIC</name>
<protein>
    <submittedName>
        <fullName evidence="1">Uncharacterized protein</fullName>
    </submittedName>
</protein>
<evidence type="ECO:0000313" key="2">
    <source>
        <dbReference type="Proteomes" id="UP001060215"/>
    </source>
</evidence>
<comment type="caution">
    <text evidence="1">The sequence shown here is derived from an EMBL/GenBank/DDBJ whole genome shotgun (WGS) entry which is preliminary data.</text>
</comment>
<proteinExistence type="predicted"/>
<organism evidence="1 2">
    <name type="scientific">Camellia lanceoleosa</name>
    <dbReference type="NCBI Taxonomy" id="1840588"/>
    <lineage>
        <taxon>Eukaryota</taxon>
        <taxon>Viridiplantae</taxon>
        <taxon>Streptophyta</taxon>
        <taxon>Embryophyta</taxon>
        <taxon>Tracheophyta</taxon>
        <taxon>Spermatophyta</taxon>
        <taxon>Magnoliopsida</taxon>
        <taxon>eudicotyledons</taxon>
        <taxon>Gunneridae</taxon>
        <taxon>Pentapetalae</taxon>
        <taxon>asterids</taxon>
        <taxon>Ericales</taxon>
        <taxon>Theaceae</taxon>
        <taxon>Camellia</taxon>
    </lineage>
</organism>